<dbReference type="Proteomes" id="UP000260814">
    <property type="component" value="Unassembled WGS sequence"/>
</dbReference>
<sequence>MKRNSFEESEVPYQTLAKFGLTHEMIEDLPMHALDDISNGRPSPLLPVSMEVNEGYSIKSRTRFALVRMADGNVDVMFYPVLKYAPLDKFTKEQQELLKQGKAVVADVDMPDGTHVKAFVQIDGETNQVMAVPTPVIGRNLQVLSDELSLGGTELKSIQNGEALTFAVEDEPVTVGIDLKSDTGIRFANGDGEQWRKEGKREWDKYTFGIYGCWVMDDDGNLDYVPEEEYTEELWNEQKKAAGRHASAVARK</sequence>
<dbReference type="AlphaFoldDB" id="A0A3E4ZAK6"/>
<evidence type="ECO:0000313" key="2">
    <source>
        <dbReference type="EMBL" id="RGM92088.1"/>
    </source>
</evidence>
<accession>A0A3E4ZAK6</accession>
<dbReference type="Pfam" id="PF13351">
    <property type="entry name" value="DUF4099"/>
    <property type="match status" value="1"/>
</dbReference>
<protein>
    <submittedName>
        <fullName evidence="2">DUF4099 domain-containing protein</fullName>
    </submittedName>
</protein>
<proteinExistence type="predicted"/>
<dbReference type="RefSeq" id="WP_117701511.1">
    <property type="nucleotide sequence ID" value="NZ_QSTW01000005.1"/>
</dbReference>
<name>A0A3E4ZAK6_9BACT</name>
<comment type="caution">
    <text evidence="2">The sequence shown here is derived from an EMBL/GenBank/DDBJ whole genome shotgun (WGS) entry which is preliminary data.</text>
</comment>
<dbReference type="InterPro" id="IPR025343">
    <property type="entry name" value="DUF4099"/>
</dbReference>
<evidence type="ECO:0000259" key="1">
    <source>
        <dbReference type="Pfam" id="PF13351"/>
    </source>
</evidence>
<evidence type="ECO:0000313" key="3">
    <source>
        <dbReference type="Proteomes" id="UP000260814"/>
    </source>
</evidence>
<gene>
    <name evidence="2" type="ORF">DXB87_06395</name>
</gene>
<dbReference type="EMBL" id="QSTW01000005">
    <property type="protein sequence ID" value="RGM92088.1"/>
    <property type="molecule type" value="Genomic_DNA"/>
</dbReference>
<reference evidence="2 3" key="1">
    <citation type="submission" date="2018-08" db="EMBL/GenBank/DDBJ databases">
        <title>A genome reference for cultivated species of the human gut microbiota.</title>
        <authorList>
            <person name="Zou Y."/>
            <person name="Xue W."/>
            <person name="Luo G."/>
        </authorList>
    </citation>
    <scope>NUCLEOTIDE SEQUENCE [LARGE SCALE GENOMIC DNA]</scope>
    <source>
        <strain evidence="2 3">OM06-2</strain>
    </source>
</reference>
<feature type="domain" description="DUF4099" evidence="1">
    <location>
        <begin position="6"/>
        <end position="88"/>
    </location>
</feature>
<organism evidence="2 3">
    <name type="scientific">Phocaeicola plebeius</name>
    <dbReference type="NCBI Taxonomy" id="310297"/>
    <lineage>
        <taxon>Bacteria</taxon>
        <taxon>Pseudomonadati</taxon>
        <taxon>Bacteroidota</taxon>
        <taxon>Bacteroidia</taxon>
        <taxon>Bacteroidales</taxon>
        <taxon>Bacteroidaceae</taxon>
        <taxon>Phocaeicola</taxon>
    </lineage>
</organism>